<organism evidence="2 3">
    <name type="scientific">Rhizoctonia solani</name>
    <dbReference type="NCBI Taxonomy" id="456999"/>
    <lineage>
        <taxon>Eukaryota</taxon>
        <taxon>Fungi</taxon>
        <taxon>Dikarya</taxon>
        <taxon>Basidiomycota</taxon>
        <taxon>Agaricomycotina</taxon>
        <taxon>Agaricomycetes</taxon>
        <taxon>Cantharellales</taxon>
        <taxon>Ceratobasidiaceae</taxon>
        <taxon>Rhizoctonia</taxon>
    </lineage>
</organism>
<dbReference type="EMBL" id="CAJMWV010000604">
    <property type="protein sequence ID" value="CAE6406563.1"/>
    <property type="molecule type" value="Genomic_DNA"/>
</dbReference>
<evidence type="ECO:0000313" key="3">
    <source>
        <dbReference type="Proteomes" id="UP000663831"/>
    </source>
</evidence>
<feature type="region of interest" description="Disordered" evidence="1">
    <location>
        <begin position="404"/>
        <end position="425"/>
    </location>
</feature>
<accession>A0A8H3AB23</accession>
<evidence type="ECO:0000313" key="2">
    <source>
        <dbReference type="EMBL" id="CAE6406563.1"/>
    </source>
</evidence>
<gene>
    <name evidence="2" type="ORF">RDB_LOCUS18697</name>
</gene>
<sequence>MKPLDFSPPCATIKRWEEVSASLESAFKDYMDMCLGLGIDSLRGETQYDLVPKIDFTLSTTHARISHYLKESSCALARTRNKPSTLYNFPEVLSQIFRNVVYGYNDSQGFQIPSMRQDVRLIYHRLYRLIGVCSSWRVILMERGTFWSVIPMVSNMSTKREGPFELCLRRAGGSRLHLAVDHQVATSSTNLAAVLANHGPRLRTVNICVDDDNDNTVRDIVSYLLKHIPHGSLSELSIQLTDSEASNMSNALPEDSDYVISRDSPDQASFSLLVQSLTAFRIYGTRFHWDTLSFSTRLVELRIERVVLGDDHMITSFMQTLSSAIGLRDLKIIAISTLRKPRGIRGSTLLSPIALPALQSLFIEDLYLNTLEHLLPMVAPGSHRLTLFISSDCLVTNVLESEDADDEAEGHGTNGLDVTMEVANG</sequence>
<protein>
    <submittedName>
        <fullName evidence="2">Uncharacterized protein</fullName>
    </submittedName>
</protein>
<comment type="caution">
    <text evidence="2">The sequence shown here is derived from an EMBL/GenBank/DDBJ whole genome shotgun (WGS) entry which is preliminary data.</text>
</comment>
<dbReference type="Proteomes" id="UP000663831">
    <property type="component" value="Unassembled WGS sequence"/>
</dbReference>
<evidence type="ECO:0000256" key="1">
    <source>
        <dbReference type="SAM" id="MobiDB-lite"/>
    </source>
</evidence>
<reference evidence="2" key="1">
    <citation type="submission" date="2021-01" db="EMBL/GenBank/DDBJ databases">
        <authorList>
            <person name="Kaushik A."/>
        </authorList>
    </citation>
    <scope>NUCLEOTIDE SEQUENCE</scope>
    <source>
        <strain evidence="2">AG3-1AP</strain>
    </source>
</reference>
<dbReference type="OrthoDB" id="3365698at2759"/>
<proteinExistence type="predicted"/>
<dbReference type="AlphaFoldDB" id="A0A8H3AB23"/>
<name>A0A8H3AB23_9AGAM</name>